<keyword evidence="2" id="KW-1185">Reference proteome</keyword>
<accession>A0AA36MDB0</accession>
<dbReference type="EMBL" id="CATQJL010000316">
    <property type="protein sequence ID" value="CAJ0605943.1"/>
    <property type="molecule type" value="Genomic_DNA"/>
</dbReference>
<name>A0AA36MDB0_CYLNA</name>
<comment type="caution">
    <text evidence="1">The sequence shown here is derived from an EMBL/GenBank/DDBJ whole genome shotgun (WGS) entry which is preliminary data.</text>
</comment>
<evidence type="ECO:0000313" key="2">
    <source>
        <dbReference type="Proteomes" id="UP001176961"/>
    </source>
</evidence>
<protein>
    <submittedName>
        <fullName evidence="1">Uncharacterized protein</fullName>
    </submittedName>
</protein>
<dbReference type="AlphaFoldDB" id="A0AA36MDB0"/>
<proteinExistence type="predicted"/>
<organism evidence="1 2">
    <name type="scientific">Cylicocyclus nassatus</name>
    <name type="common">Nematode worm</name>
    <dbReference type="NCBI Taxonomy" id="53992"/>
    <lineage>
        <taxon>Eukaryota</taxon>
        <taxon>Metazoa</taxon>
        <taxon>Ecdysozoa</taxon>
        <taxon>Nematoda</taxon>
        <taxon>Chromadorea</taxon>
        <taxon>Rhabditida</taxon>
        <taxon>Rhabditina</taxon>
        <taxon>Rhabditomorpha</taxon>
        <taxon>Strongyloidea</taxon>
        <taxon>Strongylidae</taxon>
        <taxon>Cylicocyclus</taxon>
    </lineage>
</organism>
<dbReference type="Proteomes" id="UP001176961">
    <property type="component" value="Unassembled WGS sequence"/>
</dbReference>
<gene>
    <name evidence="1" type="ORF">CYNAS_LOCUS17926</name>
</gene>
<reference evidence="1" key="1">
    <citation type="submission" date="2023-07" db="EMBL/GenBank/DDBJ databases">
        <authorList>
            <consortium name="CYATHOMIX"/>
        </authorList>
    </citation>
    <scope>NUCLEOTIDE SEQUENCE</scope>
    <source>
        <strain evidence="1">N/A</strain>
    </source>
</reference>
<evidence type="ECO:0000313" key="1">
    <source>
        <dbReference type="EMBL" id="CAJ0605943.1"/>
    </source>
</evidence>
<sequence>MEARIYRTMEGNADTSAEFLLLCDEDPLGEAGPISTSSFAKSSFQVSLSSTAVLLTWMMGGACLEEFQLYKSTGNELIIESFEFFA</sequence>